<organism evidence="3 4">
    <name type="scientific">Thalassotalea algicola</name>
    <dbReference type="NCBI Taxonomy" id="2716224"/>
    <lineage>
        <taxon>Bacteria</taxon>
        <taxon>Pseudomonadati</taxon>
        <taxon>Pseudomonadota</taxon>
        <taxon>Gammaproteobacteria</taxon>
        <taxon>Alteromonadales</taxon>
        <taxon>Colwelliaceae</taxon>
        <taxon>Thalassotalea</taxon>
    </lineage>
</organism>
<reference evidence="3 4" key="1">
    <citation type="submission" date="2020-04" db="EMBL/GenBank/DDBJ databases">
        <title>Thalassotalea sp. M1531, isolated from the surface of marine red alga.</title>
        <authorList>
            <person name="Pang L."/>
            <person name="Lu D.-C."/>
        </authorList>
    </citation>
    <scope>NUCLEOTIDE SEQUENCE [LARGE SCALE GENOMIC DNA]</scope>
    <source>
        <strain evidence="3 4">M1531</strain>
    </source>
</reference>
<dbReference type="AlphaFoldDB" id="A0A7Y0LD71"/>
<dbReference type="CDD" id="cd05233">
    <property type="entry name" value="SDR_c"/>
    <property type="match status" value="1"/>
</dbReference>
<evidence type="ECO:0000256" key="2">
    <source>
        <dbReference type="ARBA" id="ARBA00023002"/>
    </source>
</evidence>
<dbReference type="PROSITE" id="PS00061">
    <property type="entry name" value="ADH_SHORT"/>
    <property type="match status" value="1"/>
</dbReference>
<proteinExistence type="inferred from homology"/>
<keyword evidence="4" id="KW-1185">Reference proteome</keyword>
<dbReference type="Pfam" id="PF13561">
    <property type="entry name" value="adh_short_C2"/>
    <property type="match status" value="1"/>
</dbReference>
<evidence type="ECO:0000313" key="3">
    <source>
        <dbReference type="EMBL" id="NMP32024.1"/>
    </source>
</evidence>
<comment type="caution">
    <text evidence="3">The sequence shown here is derived from an EMBL/GenBank/DDBJ whole genome shotgun (WGS) entry which is preliminary data.</text>
</comment>
<dbReference type="Proteomes" id="UP000568664">
    <property type="component" value="Unassembled WGS sequence"/>
</dbReference>
<gene>
    <name evidence="3" type="ORF">HII17_10635</name>
</gene>
<dbReference type="InterPro" id="IPR036291">
    <property type="entry name" value="NAD(P)-bd_dom_sf"/>
</dbReference>
<evidence type="ECO:0000313" key="4">
    <source>
        <dbReference type="Proteomes" id="UP000568664"/>
    </source>
</evidence>
<dbReference type="InterPro" id="IPR020904">
    <property type="entry name" value="Sc_DH/Rdtase_CS"/>
</dbReference>
<accession>A0A7Y0LD71</accession>
<dbReference type="EMBL" id="JABBXH010000003">
    <property type="protein sequence ID" value="NMP32024.1"/>
    <property type="molecule type" value="Genomic_DNA"/>
</dbReference>
<dbReference type="PANTHER" id="PTHR24321">
    <property type="entry name" value="DEHYDROGENASES, SHORT CHAIN"/>
    <property type="match status" value="1"/>
</dbReference>
<dbReference type="FunFam" id="3.40.50.720:FF:000084">
    <property type="entry name" value="Short-chain dehydrogenase reductase"/>
    <property type="match status" value="1"/>
</dbReference>
<dbReference type="PANTHER" id="PTHR24321:SF8">
    <property type="entry name" value="ESTRADIOL 17-BETA-DEHYDROGENASE 8-RELATED"/>
    <property type="match status" value="1"/>
</dbReference>
<comment type="similarity">
    <text evidence="1">Belongs to the short-chain dehydrogenases/reductases (SDR) family.</text>
</comment>
<dbReference type="SUPFAM" id="SSF51735">
    <property type="entry name" value="NAD(P)-binding Rossmann-fold domains"/>
    <property type="match status" value="1"/>
</dbReference>
<dbReference type="GO" id="GO:0016491">
    <property type="term" value="F:oxidoreductase activity"/>
    <property type="evidence" value="ECO:0007669"/>
    <property type="project" value="UniProtKB-KW"/>
</dbReference>
<dbReference type="InterPro" id="IPR002347">
    <property type="entry name" value="SDR_fam"/>
</dbReference>
<evidence type="ECO:0000256" key="1">
    <source>
        <dbReference type="ARBA" id="ARBA00006484"/>
    </source>
</evidence>
<name>A0A7Y0LD71_9GAMM</name>
<dbReference type="RefSeq" id="WP_169075348.1">
    <property type="nucleotide sequence ID" value="NZ_JABBXH010000003.1"/>
</dbReference>
<dbReference type="PRINTS" id="PR00081">
    <property type="entry name" value="GDHRDH"/>
</dbReference>
<dbReference type="Gene3D" id="3.40.50.720">
    <property type="entry name" value="NAD(P)-binding Rossmann-like Domain"/>
    <property type="match status" value="1"/>
</dbReference>
<dbReference type="PRINTS" id="PR00080">
    <property type="entry name" value="SDRFAMILY"/>
</dbReference>
<sequence>MSQSTHNQYPELNGKVAVITGAGRHEGLGEAMAKRLASEGCKVVITDIGQAQGAHMPKSAIGTSDEMQQIVAEIKAAGGEAASFVCNVLDAEQVKAAAQFAVDTYGSLDIWVNNAGIGYLMKPILEMDVEEWDSVLNVNLRGTFYGIKFAAEQMVKLGNGGKIINIGSQASKSAFAHASAYTTSKHGMNGLTRTAALELGSEKINVNQICPNHVTTGLGAWQNAHFSDVTGKGHEKYMEEMRNRIPLGRPGLQEDIAKACAFLCSDQASYITGETMNVSGGEEYH</sequence>
<keyword evidence="2" id="KW-0560">Oxidoreductase</keyword>
<protein>
    <submittedName>
        <fullName evidence="3">SDR family oxidoreductase</fullName>
    </submittedName>
</protein>